<evidence type="ECO:0000313" key="3">
    <source>
        <dbReference type="Proteomes" id="UP001596174"/>
    </source>
</evidence>
<evidence type="ECO:0000313" key="2">
    <source>
        <dbReference type="EMBL" id="MFC5910442.1"/>
    </source>
</evidence>
<keyword evidence="1" id="KW-0812">Transmembrane</keyword>
<dbReference type="EMBL" id="JBHSQJ010000118">
    <property type="protein sequence ID" value="MFC5910442.1"/>
    <property type="molecule type" value="Genomic_DNA"/>
</dbReference>
<dbReference type="Proteomes" id="UP001596174">
    <property type="component" value="Unassembled WGS sequence"/>
</dbReference>
<accession>A0ABW1GA67</accession>
<keyword evidence="1" id="KW-0472">Membrane</keyword>
<name>A0ABW1GA67_9ACTN</name>
<proteinExistence type="predicted"/>
<gene>
    <name evidence="2" type="ORF">ACFP3V_24885</name>
</gene>
<sequence>MGDYPWTALCVVVVIAPWLKGAAFVCYGGALISRQPRARRT</sequence>
<dbReference type="RefSeq" id="WP_380587619.1">
    <property type="nucleotide sequence ID" value="NZ_JBHSQJ010000118.1"/>
</dbReference>
<feature type="transmembrane region" description="Helical" evidence="1">
    <location>
        <begin position="6"/>
        <end position="32"/>
    </location>
</feature>
<keyword evidence="1" id="KW-1133">Transmembrane helix</keyword>
<comment type="caution">
    <text evidence="2">The sequence shown here is derived from an EMBL/GenBank/DDBJ whole genome shotgun (WGS) entry which is preliminary data.</text>
</comment>
<organism evidence="2 3">
    <name type="scientific">Streptacidiphilus monticola</name>
    <dbReference type="NCBI Taxonomy" id="2161674"/>
    <lineage>
        <taxon>Bacteria</taxon>
        <taxon>Bacillati</taxon>
        <taxon>Actinomycetota</taxon>
        <taxon>Actinomycetes</taxon>
        <taxon>Kitasatosporales</taxon>
        <taxon>Streptomycetaceae</taxon>
        <taxon>Streptacidiphilus</taxon>
    </lineage>
</organism>
<evidence type="ECO:0000256" key="1">
    <source>
        <dbReference type="SAM" id="Phobius"/>
    </source>
</evidence>
<keyword evidence="3" id="KW-1185">Reference proteome</keyword>
<reference evidence="3" key="1">
    <citation type="journal article" date="2019" name="Int. J. Syst. Evol. Microbiol.">
        <title>The Global Catalogue of Microorganisms (GCM) 10K type strain sequencing project: providing services to taxonomists for standard genome sequencing and annotation.</title>
        <authorList>
            <consortium name="The Broad Institute Genomics Platform"/>
            <consortium name="The Broad Institute Genome Sequencing Center for Infectious Disease"/>
            <person name="Wu L."/>
            <person name="Ma J."/>
        </authorList>
    </citation>
    <scope>NUCLEOTIDE SEQUENCE [LARGE SCALE GENOMIC DNA]</scope>
    <source>
        <strain evidence="3">JCM 4816</strain>
    </source>
</reference>
<protein>
    <submittedName>
        <fullName evidence="2">Uncharacterized protein</fullName>
    </submittedName>
</protein>